<dbReference type="InterPro" id="IPR026444">
    <property type="entry name" value="Secre_tail"/>
</dbReference>
<feature type="domain" description="Secretion system C-terminal sorting" evidence="2">
    <location>
        <begin position="36"/>
        <end position="108"/>
    </location>
</feature>
<comment type="caution">
    <text evidence="3">The sequence shown here is derived from an EMBL/GenBank/DDBJ whole genome shotgun (WGS) entry which is preliminary data.</text>
</comment>
<evidence type="ECO:0000259" key="2">
    <source>
        <dbReference type="Pfam" id="PF18962"/>
    </source>
</evidence>
<evidence type="ECO:0000313" key="4">
    <source>
        <dbReference type="Proteomes" id="UP000050454"/>
    </source>
</evidence>
<sequence>MKTLLYLSLMLPICAAAQTITSYSEKSVEDGTPLRVYTNPSNAFTRIEFWEEDAEQKQIDLLNGEGRILERLVKKVESPGLQITELDTREFSPGVYFIKVGDEMRKIVKY</sequence>
<organism evidence="3 4">
    <name type="scientific">Jiulongibacter sediminis</name>
    <dbReference type="NCBI Taxonomy" id="1605367"/>
    <lineage>
        <taxon>Bacteria</taxon>
        <taxon>Pseudomonadati</taxon>
        <taxon>Bacteroidota</taxon>
        <taxon>Cytophagia</taxon>
        <taxon>Cytophagales</taxon>
        <taxon>Leadbetterellaceae</taxon>
        <taxon>Jiulongibacter</taxon>
    </lineage>
</organism>
<dbReference type="Proteomes" id="UP000050454">
    <property type="component" value="Unassembled WGS sequence"/>
</dbReference>
<protein>
    <recommendedName>
        <fullName evidence="2">Secretion system C-terminal sorting domain-containing protein</fullName>
    </recommendedName>
</protein>
<evidence type="ECO:0000313" key="3">
    <source>
        <dbReference type="EMBL" id="KPM48378.1"/>
    </source>
</evidence>
<dbReference type="RefSeq" id="WP_055145818.1">
    <property type="nucleotide sequence ID" value="NZ_JXSZ01000006.1"/>
</dbReference>
<feature type="chain" id="PRO_5006136434" description="Secretion system C-terminal sorting domain-containing protein" evidence="1">
    <location>
        <begin position="18"/>
        <end position="110"/>
    </location>
</feature>
<accession>A0A0P7C183</accession>
<dbReference type="AlphaFoldDB" id="A0A0P7C183"/>
<proteinExistence type="predicted"/>
<feature type="signal peptide" evidence="1">
    <location>
        <begin position="1"/>
        <end position="17"/>
    </location>
</feature>
<keyword evidence="1" id="KW-0732">Signal</keyword>
<dbReference type="NCBIfam" id="TIGR04183">
    <property type="entry name" value="Por_Secre_tail"/>
    <property type="match status" value="1"/>
</dbReference>
<gene>
    <name evidence="3" type="ORF">AFM12_06960</name>
</gene>
<keyword evidence="4" id="KW-1185">Reference proteome</keyword>
<dbReference type="EMBL" id="LGTQ01000006">
    <property type="protein sequence ID" value="KPM48378.1"/>
    <property type="molecule type" value="Genomic_DNA"/>
</dbReference>
<dbReference type="OrthoDB" id="8878147at2"/>
<evidence type="ECO:0000256" key="1">
    <source>
        <dbReference type="SAM" id="SignalP"/>
    </source>
</evidence>
<reference evidence="3 4" key="1">
    <citation type="submission" date="2015-07" db="EMBL/GenBank/DDBJ databases">
        <title>The draft genome sequence of Leadbetterella sp. JN14-9.</title>
        <authorList>
            <person name="Liu Y."/>
            <person name="Du J."/>
            <person name="Shao Z."/>
        </authorList>
    </citation>
    <scope>NUCLEOTIDE SEQUENCE [LARGE SCALE GENOMIC DNA]</scope>
    <source>
        <strain evidence="3 4">JN14-9</strain>
    </source>
</reference>
<name>A0A0P7C183_9BACT</name>
<dbReference type="Pfam" id="PF18962">
    <property type="entry name" value="Por_Secre_tail"/>
    <property type="match status" value="1"/>
</dbReference>